<evidence type="ECO:0000313" key="15">
    <source>
        <dbReference type="Proteomes" id="UP000619376"/>
    </source>
</evidence>
<dbReference type="InterPro" id="IPR009078">
    <property type="entry name" value="Ferritin-like_SF"/>
</dbReference>
<evidence type="ECO:0000256" key="10">
    <source>
        <dbReference type="ARBA" id="ARBA00023160"/>
    </source>
</evidence>
<feature type="compositionally biased region" description="Gly residues" evidence="11">
    <location>
        <begin position="361"/>
        <end position="371"/>
    </location>
</feature>
<dbReference type="EC" id="1.14.19.2" evidence="13"/>
<comment type="cofactor">
    <cofactor evidence="1">
        <name>Fe(2+)</name>
        <dbReference type="ChEBI" id="CHEBI:29033"/>
    </cofactor>
</comment>
<comment type="subunit">
    <text evidence="3">Homodimer.</text>
</comment>
<sequence>MADILPPDTLDSRPPTPAALLSNREKDRLIERGFLGLYRWYTARSQETRNWNADRSFDWRAIRKDLPPELITVIQGFFAVEQYAPDFTSSLIHLVRRSHGRSHFQMRWGSEEEKHADAWENALLFTGQRDPAYIEEYKRRLKSQTWELPFPDAIHNLVYTVFQERATQLNYLNMMKIAQGKSEKPHLTGVHDPVLAKVAQTIAVDEAAHYNFFLEGVRMYLYYYPQQTLEAIRSIIGQFAMPAATLIPDWQQFQETVYRAGIYGPRDFQRDVMQVAFRNLGVESRKALEEGIRKTREVPDFEGENPRTTAIWDTFDYGMVEGDVRRLHDKIGAYEHEIGFDAYDPTVFVENPEVPGRGRPQPGGAGQAADD</sequence>
<comment type="caution">
    <text evidence="13">The sequence shown here is derived from an EMBL/GenBank/DDBJ whole genome shotgun (WGS) entry which is preliminary data.</text>
</comment>
<keyword evidence="5" id="KW-0479">Metal-binding</keyword>
<dbReference type="AlphaFoldDB" id="A0A7W8KBB8"/>
<evidence type="ECO:0000256" key="6">
    <source>
        <dbReference type="ARBA" id="ARBA00022832"/>
    </source>
</evidence>
<dbReference type="GO" id="GO:0045300">
    <property type="term" value="F:stearoyl-[ACP] desaturase activity"/>
    <property type="evidence" value="ECO:0007669"/>
    <property type="project" value="UniProtKB-EC"/>
</dbReference>
<dbReference type="GO" id="GO:0046872">
    <property type="term" value="F:metal ion binding"/>
    <property type="evidence" value="ECO:0007669"/>
    <property type="project" value="UniProtKB-KW"/>
</dbReference>
<dbReference type="Gene3D" id="1.10.620.20">
    <property type="entry name" value="Ribonucleotide Reductase, subunit A"/>
    <property type="match status" value="1"/>
</dbReference>
<dbReference type="PANTHER" id="PTHR31155:SF9">
    <property type="entry name" value="STEAROYL-[ACYL-CARRIER-PROTEIN] 9-DESATURASE 7, CHLOROPLASTIC"/>
    <property type="match status" value="1"/>
</dbReference>
<reference evidence="12" key="4">
    <citation type="submission" date="2024-05" db="EMBL/GenBank/DDBJ databases">
        <authorList>
            <person name="Sun Q."/>
            <person name="Zhou Y."/>
        </authorList>
    </citation>
    <scope>NUCLEOTIDE SEQUENCE</scope>
    <source>
        <strain evidence="12">CGMCC 1.18437</strain>
    </source>
</reference>
<evidence type="ECO:0000313" key="14">
    <source>
        <dbReference type="Proteomes" id="UP000539473"/>
    </source>
</evidence>
<dbReference type="EMBL" id="BNAJ01000001">
    <property type="protein sequence ID" value="GHF35157.1"/>
    <property type="molecule type" value="Genomic_DNA"/>
</dbReference>
<keyword evidence="4" id="KW-0444">Lipid biosynthesis</keyword>
<keyword evidence="15" id="KW-1185">Reference proteome</keyword>
<evidence type="ECO:0000256" key="8">
    <source>
        <dbReference type="ARBA" id="ARBA00023004"/>
    </source>
</evidence>
<evidence type="ECO:0000256" key="7">
    <source>
        <dbReference type="ARBA" id="ARBA00023002"/>
    </source>
</evidence>
<name>A0A7W8KBB8_9DEIO</name>
<evidence type="ECO:0000256" key="4">
    <source>
        <dbReference type="ARBA" id="ARBA00022516"/>
    </source>
</evidence>
<keyword evidence="10" id="KW-0275">Fatty acid biosynthesis</keyword>
<dbReference type="EMBL" id="JACHFK010000001">
    <property type="protein sequence ID" value="MBB5374593.1"/>
    <property type="molecule type" value="Genomic_DNA"/>
</dbReference>
<accession>A0A7W8KBB8</accession>
<keyword evidence="9" id="KW-0443">Lipid metabolism</keyword>
<evidence type="ECO:0000256" key="9">
    <source>
        <dbReference type="ARBA" id="ARBA00023098"/>
    </source>
</evidence>
<evidence type="ECO:0000256" key="11">
    <source>
        <dbReference type="SAM" id="MobiDB-lite"/>
    </source>
</evidence>
<evidence type="ECO:0000313" key="13">
    <source>
        <dbReference type="EMBL" id="MBB5374593.1"/>
    </source>
</evidence>
<comment type="similarity">
    <text evidence="2">Belongs to the fatty acid desaturase type 2 family.</text>
</comment>
<feature type="region of interest" description="Disordered" evidence="11">
    <location>
        <begin position="350"/>
        <end position="371"/>
    </location>
</feature>
<evidence type="ECO:0000313" key="12">
    <source>
        <dbReference type="EMBL" id="GHF35157.1"/>
    </source>
</evidence>
<dbReference type="InterPro" id="IPR012348">
    <property type="entry name" value="RNR-like"/>
</dbReference>
<evidence type="ECO:0000256" key="5">
    <source>
        <dbReference type="ARBA" id="ARBA00022723"/>
    </source>
</evidence>
<reference evidence="15" key="2">
    <citation type="journal article" date="2019" name="Int. J. Syst. Evol. Microbiol.">
        <title>The Global Catalogue of Microorganisms (GCM) 10K type strain sequencing project: providing services to taxonomists for standard genome sequencing and annotation.</title>
        <authorList>
            <consortium name="The Broad Institute Genomics Platform"/>
            <consortium name="The Broad Institute Genome Sequencing Center for Infectious Disease"/>
            <person name="Wu L."/>
            <person name="Ma J."/>
        </authorList>
    </citation>
    <scope>NUCLEOTIDE SEQUENCE [LARGE SCALE GENOMIC DNA]</scope>
    <source>
        <strain evidence="15">CGMCC 1.18437</strain>
    </source>
</reference>
<evidence type="ECO:0000256" key="2">
    <source>
        <dbReference type="ARBA" id="ARBA00008749"/>
    </source>
</evidence>
<keyword evidence="6" id="KW-0276">Fatty acid metabolism</keyword>
<dbReference type="SUPFAM" id="SSF47240">
    <property type="entry name" value="Ferritin-like"/>
    <property type="match status" value="1"/>
</dbReference>
<keyword evidence="8" id="KW-0408">Iron</keyword>
<dbReference type="InterPro" id="IPR005067">
    <property type="entry name" value="Fatty_acid_desaturase-2"/>
</dbReference>
<gene>
    <name evidence="12" type="ORF">GCM10017781_10040</name>
    <name evidence="13" type="ORF">HNQ07_000037</name>
</gene>
<keyword evidence="7 13" id="KW-0560">Oxidoreductase</keyword>
<dbReference type="GO" id="GO:0006633">
    <property type="term" value="P:fatty acid biosynthetic process"/>
    <property type="evidence" value="ECO:0007669"/>
    <property type="project" value="UniProtKB-KW"/>
</dbReference>
<dbReference type="Proteomes" id="UP000539473">
    <property type="component" value="Unassembled WGS sequence"/>
</dbReference>
<organism evidence="13 14">
    <name type="scientific">Deinococcus metalli</name>
    <dbReference type="NCBI Taxonomy" id="1141878"/>
    <lineage>
        <taxon>Bacteria</taxon>
        <taxon>Thermotogati</taxon>
        <taxon>Deinococcota</taxon>
        <taxon>Deinococci</taxon>
        <taxon>Deinococcales</taxon>
        <taxon>Deinococcaceae</taxon>
        <taxon>Deinococcus</taxon>
    </lineage>
</organism>
<dbReference type="RefSeq" id="WP_184108683.1">
    <property type="nucleotide sequence ID" value="NZ_BNAJ01000001.1"/>
</dbReference>
<reference evidence="12" key="1">
    <citation type="journal article" date="2014" name="Int. J. Syst. Evol. Microbiol.">
        <title>Complete genome of a new Firmicutes species belonging to the dominant human colonic microbiota ('Ruminococcus bicirculans') reveals two chromosomes and a selective capacity to utilize plant glucans.</title>
        <authorList>
            <consortium name="NISC Comparative Sequencing Program"/>
            <person name="Wegmann U."/>
            <person name="Louis P."/>
            <person name="Goesmann A."/>
            <person name="Henrissat B."/>
            <person name="Duncan S.H."/>
            <person name="Flint H.J."/>
        </authorList>
    </citation>
    <scope>NUCLEOTIDE SEQUENCE</scope>
    <source>
        <strain evidence="12">CGMCC 1.18437</strain>
    </source>
</reference>
<dbReference type="Pfam" id="PF03405">
    <property type="entry name" value="FA_desaturase_2"/>
    <property type="match status" value="1"/>
</dbReference>
<evidence type="ECO:0000256" key="1">
    <source>
        <dbReference type="ARBA" id="ARBA00001954"/>
    </source>
</evidence>
<evidence type="ECO:0000256" key="3">
    <source>
        <dbReference type="ARBA" id="ARBA00011738"/>
    </source>
</evidence>
<reference evidence="13 14" key="3">
    <citation type="submission" date="2020-08" db="EMBL/GenBank/DDBJ databases">
        <title>Genomic Encyclopedia of Type Strains, Phase IV (KMG-IV): sequencing the most valuable type-strain genomes for metagenomic binning, comparative biology and taxonomic classification.</title>
        <authorList>
            <person name="Goeker M."/>
        </authorList>
    </citation>
    <scope>NUCLEOTIDE SEQUENCE [LARGE SCALE GENOMIC DNA]</scope>
    <source>
        <strain evidence="13 14">DSM 27521</strain>
    </source>
</reference>
<dbReference type="Proteomes" id="UP000619376">
    <property type="component" value="Unassembled WGS sequence"/>
</dbReference>
<dbReference type="PANTHER" id="PTHR31155">
    <property type="entry name" value="ACYL- ACYL-CARRIER-PROTEIN DESATURASE-RELATED"/>
    <property type="match status" value="1"/>
</dbReference>
<protein>
    <submittedName>
        <fullName evidence="13">Acyl-[acyl-carrier-protein] desaturase</fullName>
        <ecNumber evidence="13">1.14.19.2</ecNumber>
    </submittedName>
</protein>
<proteinExistence type="inferred from homology"/>